<dbReference type="Proteomes" id="UP000585614">
    <property type="component" value="Unassembled WGS sequence"/>
</dbReference>
<name>A0A7J7ZCJ2_RHIFE</name>
<dbReference type="GO" id="GO:0007229">
    <property type="term" value="P:integrin-mediated signaling pathway"/>
    <property type="evidence" value="ECO:0007669"/>
    <property type="project" value="UniProtKB-KW"/>
</dbReference>
<dbReference type="AlphaFoldDB" id="A0A7J7ZCJ2"/>
<accession>A0A7J7ZCJ2</accession>
<gene>
    <name evidence="2" type="ORF">mRhiFer1_006629</name>
</gene>
<evidence type="ECO:0000313" key="3">
    <source>
        <dbReference type="Proteomes" id="UP000585614"/>
    </source>
</evidence>
<sequence length="58" mass="7266">MEMVIAQRRRKRKRKRQMKKQTMKSLMKMKMKNLRLRTPPFLLRHLAMEKRTRLKQGL</sequence>
<evidence type="ECO:0000256" key="1">
    <source>
        <dbReference type="SAM" id="MobiDB-lite"/>
    </source>
</evidence>
<comment type="caution">
    <text evidence="2">The sequence shown here is derived from an EMBL/GenBank/DDBJ whole genome shotgun (WGS) entry which is preliminary data.</text>
</comment>
<feature type="region of interest" description="Disordered" evidence="1">
    <location>
        <begin position="1"/>
        <end position="23"/>
    </location>
</feature>
<reference evidence="2 3" key="1">
    <citation type="journal article" date="2020" name="Nature">
        <title>Six reference-quality genomes reveal evolution of bat adaptations.</title>
        <authorList>
            <person name="Jebb D."/>
            <person name="Huang Z."/>
            <person name="Pippel M."/>
            <person name="Hughes G.M."/>
            <person name="Lavrichenko K."/>
            <person name="Devanna P."/>
            <person name="Winkler S."/>
            <person name="Jermiin L.S."/>
            <person name="Skirmuntt E.C."/>
            <person name="Katzourakis A."/>
            <person name="Burkitt-Gray L."/>
            <person name="Ray D.A."/>
            <person name="Sullivan K.A.M."/>
            <person name="Roscito J.G."/>
            <person name="Kirilenko B.M."/>
            <person name="Davalos L.M."/>
            <person name="Corthals A.P."/>
            <person name="Power M.L."/>
            <person name="Jones G."/>
            <person name="Ransome R.D."/>
            <person name="Dechmann D.K.N."/>
            <person name="Locatelli A.G."/>
            <person name="Puechmaille S.J."/>
            <person name="Fedrigo O."/>
            <person name="Jarvis E.D."/>
            <person name="Hiller M."/>
            <person name="Vernes S.C."/>
            <person name="Myers E.W."/>
            <person name="Teeling E.C."/>
        </authorList>
    </citation>
    <scope>NUCLEOTIDE SEQUENCE [LARGE SCALE GENOMIC DNA]</scope>
    <source>
        <strain evidence="2">MRhiFer1</strain>
        <tissue evidence="2">Lung</tissue>
    </source>
</reference>
<dbReference type="EMBL" id="JACAGC010000004">
    <property type="protein sequence ID" value="KAF6371844.1"/>
    <property type="molecule type" value="Genomic_DNA"/>
</dbReference>
<keyword evidence="2" id="KW-0401">Integrin</keyword>
<feature type="compositionally biased region" description="Basic residues" evidence="1">
    <location>
        <begin position="7"/>
        <end position="23"/>
    </location>
</feature>
<evidence type="ECO:0000313" key="2">
    <source>
        <dbReference type="EMBL" id="KAF6371844.1"/>
    </source>
</evidence>
<protein>
    <submittedName>
        <fullName evidence="2">Integrin binding sialoprotein</fullName>
    </submittedName>
</protein>
<proteinExistence type="predicted"/>
<organism evidence="2 3">
    <name type="scientific">Rhinolophus ferrumequinum</name>
    <name type="common">Greater horseshoe bat</name>
    <dbReference type="NCBI Taxonomy" id="59479"/>
    <lineage>
        <taxon>Eukaryota</taxon>
        <taxon>Metazoa</taxon>
        <taxon>Chordata</taxon>
        <taxon>Craniata</taxon>
        <taxon>Vertebrata</taxon>
        <taxon>Euteleostomi</taxon>
        <taxon>Mammalia</taxon>
        <taxon>Eutheria</taxon>
        <taxon>Laurasiatheria</taxon>
        <taxon>Chiroptera</taxon>
        <taxon>Yinpterochiroptera</taxon>
        <taxon>Rhinolophoidea</taxon>
        <taxon>Rhinolophidae</taxon>
        <taxon>Rhinolophinae</taxon>
        <taxon>Rhinolophus</taxon>
    </lineage>
</organism>